<dbReference type="AlphaFoldDB" id="A0A7W2FRU3"/>
<dbReference type="GO" id="GO:0016787">
    <property type="term" value="F:hydrolase activity"/>
    <property type="evidence" value="ECO:0007669"/>
    <property type="project" value="UniProtKB-KW"/>
</dbReference>
<comment type="catalytic activity">
    <reaction evidence="1">
        <text>ATP + protein L-histidine = ADP + protein N-phospho-L-histidine.</text>
        <dbReference type="EC" id="2.7.13.3"/>
    </reaction>
</comment>
<dbReference type="InterPro" id="IPR035965">
    <property type="entry name" value="PAS-like_dom_sf"/>
</dbReference>
<keyword evidence="5" id="KW-0418">Kinase</keyword>
<dbReference type="Pfam" id="PF08448">
    <property type="entry name" value="PAS_4"/>
    <property type="match status" value="1"/>
</dbReference>
<evidence type="ECO:0000259" key="11">
    <source>
        <dbReference type="PROSITE" id="PS50113"/>
    </source>
</evidence>
<dbReference type="RefSeq" id="WP_182109141.1">
    <property type="nucleotide sequence ID" value="NZ_JACFYF010000007.1"/>
</dbReference>
<evidence type="ECO:0000256" key="2">
    <source>
        <dbReference type="ARBA" id="ARBA00012438"/>
    </source>
</evidence>
<evidence type="ECO:0000313" key="12">
    <source>
        <dbReference type="EMBL" id="MBA5763121.1"/>
    </source>
</evidence>
<dbReference type="FunFam" id="3.30.565.10:FF:000049">
    <property type="entry name" value="Two-component sensor histidine kinase"/>
    <property type="match status" value="1"/>
</dbReference>
<dbReference type="EMBL" id="JACFYF010000007">
    <property type="protein sequence ID" value="MBA5763121.1"/>
    <property type="molecule type" value="Genomic_DNA"/>
</dbReference>
<dbReference type="Pfam" id="PF12860">
    <property type="entry name" value="PAS_7"/>
    <property type="match status" value="1"/>
</dbReference>
<feature type="domain" description="Histidine kinase" evidence="9">
    <location>
        <begin position="499"/>
        <end position="712"/>
    </location>
</feature>
<keyword evidence="3 7" id="KW-0597">Phosphoprotein</keyword>
<accession>A0A7W2FRU3</accession>
<dbReference type="PANTHER" id="PTHR43047">
    <property type="entry name" value="TWO-COMPONENT HISTIDINE PROTEIN KINASE"/>
    <property type="match status" value="1"/>
</dbReference>
<dbReference type="InterPro" id="IPR005467">
    <property type="entry name" value="His_kinase_dom"/>
</dbReference>
<dbReference type="SUPFAM" id="SSF55874">
    <property type="entry name" value="ATPase domain of HSP90 chaperone/DNA topoisomerase II/histidine kinase"/>
    <property type="match status" value="1"/>
</dbReference>
<dbReference type="PRINTS" id="PR00344">
    <property type="entry name" value="BCTRLSENSOR"/>
</dbReference>
<dbReference type="InterPro" id="IPR001789">
    <property type="entry name" value="Sig_transdc_resp-reg_receiver"/>
</dbReference>
<dbReference type="Pfam" id="PF00072">
    <property type="entry name" value="Response_reg"/>
    <property type="match status" value="1"/>
</dbReference>
<keyword evidence="6" id="KW-0378">Hydrolase</keyword>
<dbReference type="SMART" id="SM00387">
    <property type="entry name" value="HATPase_c"/>
    <property type="match status" value="1"/>
</dbReference>
<keyword evidence="4" id="KW-0808">Transferase</keyword>
<dbReference type="SMART" id="SM00388">
    <property type="entry name" value="HisKA"/>
    <property type="match status" value="1"/>
</dbReference>
<dbReference type="InterPro" id="IPR013656">
    <property type="entry name" value="PAS_4"/>
</dbReference>
<keyword evidence="13" id="KW-1185">Reference proteome</keyword>
<evidence type="ECO:0000256" key="7">
    <source>
        <dbReference type="PROSITE-ProRule" id="PRU00169"/>
    </source>
</evidence>
<dbReference type="InterPro" id="IPR036890">
    <property type="entry name" value="HATPase_C_sf"/>
</dbReference>
<dbReference type="SMART" id="SM00091">
    <property type="entry name" value="PAS"/>
    <property type="match status" value="3"/>
</dbReference>
<dbReference type="InterPro" id="IPR000700">
    <property type="entry name" value="PAS-assoc_C"/>
</dbReference>
<evidence type="ECO:0000259" key="10">
    <source>
        <dbReference type="PROSITE" id="PS50110"/>
    </source>
</evidence>
<dbReference type="GO" id="GO:0009927">
    <property type="term" value="F:histidine phosphotransfer kinase activity"/>
    <property type="evidence" value="ECO:0007669"/>
    <property type="project" value="TreeGrafter"/>
</dbReference>
<dbReference type="PROSITE" id="PS50109">
    <property type="entry name" value="HIS_KIN"/>
    <property type="match status" value="1"/>
</dbReference>
<keyword evidence="8" id="KW-0175">Coiled coil</keyword>
<dbReference type="InterPro" id="IPR011006">
    <property type="entry name" value="CheY-like_superfamily"/>
</dbReference>
<dbReference type="CDD" id="cd00156">
    <property type="entry name" value="REC"/>
    <property type="match status" value="1"/>
</dbReference>
<evidence type="ECO:0000256" key="3">
    <source>
        <dbReference type="ARBA" id="ARBA00022553"/>
    </source>
</evidence>
<feature type="coiled-coil region" evidence="8">
    <location>
        <begin position="52"/>
        <end position="89"/>
    </location>
</feature>
<dbReference type="InterPro" id="IPR003661">
    <property type="entry name" value="HisK_dim/P_dom"/>
</dbReference>
<dbReference type="GO" id="GO:0005886">
    <property type="term" value="C:plasma membrane"/>
    <property type="evidence" value="ECO:0007669"/>
    <property type="project" value="TreeGrafter"/>
</dbReference>
<evidence type="ECO:0000256" key="6">
    <source>
        <dbReference type="ARBA" id="ARBA00022801"/>
    </source>
</evidence>
<evidence type="ECO:0000256" key="8">
    <source>
        <dbReference type="SAM" id="Coils"/>
    </source>
</evidence>
<sequence>MNEQQLAEEVARLKSENSKLVKINQVLMKRVEDGGSVQNIPYATFEHSVQLAEQVKEKTQILNETLAKLERSNRALKEANEKANIFKQRFIDAIESISDAFVLLDSDGRIVLQNSHFLNYWAKVGIKIEEGTNLNDFKALAKTRGIISQAYPGDADHSPVYKLSDNRWFQLSERRTREGGWVMLYTDITALKMAESERYEQAMAQKSKLLQNLVDNLSQGVVLISSQDQIEVWNKRFVELSKLSNQVLRSKPYFSNLKNSTELDLEPKSTSSDCCYVQTLSNGTVLEIRDHRINNGKLIKTFTDITTSHRYAETLRENESWLRLITDNVPAMIAYVGSDLKFQFTNKVYIDWYGREKGELYGVDLEQSRINGDFNQLQPYVARALKGESVSFEIEETNQFGEPAHLHKSYVPNRDSNGNVLGFFVLVRDITTRRNNAIALQKAHDFLELRVEERTSQLQSLNNVLQVEVEERRRAQLNLTDAKSEAERANLSKTKFLAAVSHDLLQPLNAAQLFTSSLSSQLTSSSDSSLLNSISNSLDDLENLISTLVDISKLDAGVVKADKSAFNVGELLSNLVNEYQHISPQYGVELRHVAFNGIVHSDSVLLARILRNFLSNAFRYTDNGKVLLGCRRQGNSISIEVWDNGAGIAADQLNEIFKEFKRLKSSQKVFSNGLGLGLAIVDKLSKVLEHPIQVRSVEGKGSVFSVNVPLGQLSTQPIQRDQVSRMLANTNLAERKVWLIDNDASICDAMRQLLNGWQCEVITATSLEQLKMKVDLASDHVDILIVDYHLDDDINGLDVSNEINQTRSAPLPTLMITANYSEALKSQAKNMGILLLNKPVKPMKLKTSIFYLLK</sequence>
<dbReference type="Pfam" id="PF00512">
    <property type="entry name" value="HisKA"/>
    <property type="match status" value="1"/>
</dbReference>
<dbReference type="Pfam" id="PF02518">
    <property type="entry name" value="HATPase_c"/>
    <property type="match status" value="1"/>
</dbReference>
<dbReference type="InterPro" id="IPR036097">
    <property type="entry name" value="HisK_dim/P_sf"/>
</dbReference>
<dbReference type="Pfam" id="PF13188">
    <property type="entry name" value="PAS_8"/>
    <property type="match status" value="1"/>
</dbReference>
<feature type="modified residue" description="4-aspartylphosphate" evidence="7">
    <location>
        <position position="787"/>
    </location>
</feature>
<dbReference type="PROSITE" id="PS50110">
    <property type="entry name" value="RESPONSE_REGULATORY"/>
    <property type="match status" value="1"/>
</dbReference>
<name>A0A7W2FRU3_9VIBR</name>
<feature type="domain" description="Response regulatory" evidence="10">
    <location>
        <begin position="736"/>
        <end position="853"/>
    </location>
</feature>
<dbReference type="PANTHER" id="PTHR43047:SF9">
    <property type="entry name" value="HISTIDINE KINASE"/>
    <property type="match status" value="1"/>
</dbReference>
<dbReference type="SUPFAM" id="SSF55785">
    <property type="entry name" value="PYP-like sensor domain (PAS domain)"/>
    <property type="match status" value="2"/>
</dbReference>
<gene>
    <name evidence="12" type="ORF">H2O73_12235</name>
</gene>
<dbReference type="SUPFAM" id="SSF52172">
    <property type="entry name" value="CheY-like"/>
    <property type="match status" value="1"/>
</dbReference>
<evidence type="ECO:0000256" key="5">
    <source>
        <dbReference type="ARBA" id="ARBA00022777"/>
    </source>
</evidence>
<dbReference type="NCBIfam" id="NF041832">
    <property type="entry name" value="near_NosP_CTERM"/>
    <property type="match status" value="1"/>
</dbReference>
<dbReference type="EC" id="2.7.13.3" evidence="2"/>
<dbReference type="PROSITE" id="PS50113">
    <property type="entry name" value="PAC"/>
    <property type="match status" value="1"/>
</dbReference>
<dbReference type="CDD" id="cd00082">
    <property type="entry name" value="HisKA"/>
    <property type="match status" value="1"/>
</dbReference>
<organism evidence="12 13">
    <name type="scientific">Vibrio marinisediminis</name>
    <dbReference type="NCBI Taxonomy" id="2758441"/>
    <lineage>
        <taxon>Bacteria</taxon>
        <taxon>Pseudomonadati</taxon>
        <taxon>Pseudomonadota</taxon>
        <taxon>Gammaproteobacteria</taxon>
        <taxon>Vibrionales</taxon>
        <taxon>Vibrionaceae</taxon>
        <taxon>Vibrio</taxon>
    </lineage>
</organism>
<dbReference type="Proteomes" id="UP000571701">
    <property type="component" value="Unassembled WGS sequence"/>
</dbReference>
<dbReference type="SUPFAM" id="SSF47384">
    <property type="entry name" value="Homodimeric domain of signal transducing histidine kinase"/>
    <property type="match status" value="1"/>
</dbReference>
<evidence type="ECO:0000256" key="4">
    <source>
        <dbReference type="ARBA" id="ARBA00022679"/>
    </source>
</evidence>
<feature type="domain" description="PAC" evidence="11">
    <location>
        <begin position="390"/>
        <end position="442"/>
    </location>
</feature>
<reference evidence="12 13" key="1">
    <citation type="submission" date="2020-07" db="EMBL/GenBank/DDBJ databases">
        <title>Vibrio marinisediminis sp. nov., isolated from marine sediment.</title>
        <authorList>
            <person name="Ji X."/>
        </authorList>
    </citation>
    <scope>NUCLEOTIDE SEQUENCE [LARGE SCALE GENOMIC DNA]</scope>
    <source>
        <strain evidence="12 13">404</strain>
    </source>
</reference>
<dbReference type="Gene3D" id="1.10.287.130">
    <property type="match status" value="1"/>
</dbReference>
<evidence type="ECO:0000313" key="13">
    <source>
        <dbReference type="Proteomes" id="UP000571701"/>
    </source>
</evidence>
<protein>
    <recommendedName>
        <fullName evidence="2">histidine kinase</fullName>
        <ecNumber evidence="2">2.7.13.3</ecNumber>
    </recommendedName>
</protein>
<dbReference type="GO" id="GO:0000155">
    <property type="term" value="F:phosphorelay sensor kinase activity"/>
    <property type="evidence" value="ECO:0007669"/>
    <property type="project" value="InterPro"/>
</dbReference>
<dbReference type="InterPro" id="IPR004358">
    <property type="entry name" value="Sig_transdc_His_kin-like_C"/>
</dbReference>
<comment type="caution">
    <text evidence="12">The sequence shown here is derived from an EMBL/GenBank/DDBJ whole genome shotgun (WGS) entry which is preliminary data.</text>
</comment>
<dbReference type="NCBIfam" id="TIGR00229">
    <property type="entry name" value="sensory_box"/>
    <property type="match status" value="1"/>
</dbReference>
<dbReference type="CDD" id="cd00075">
    <property type="entry name" value="HATPase"/>
    <property type="match status" value="1"/>
</dbReference>
<dbReference type="SMART" id="SM00448">
    <property type="entry name" value="REC"/>
    <property type="match status" value="1"/>
</dbReference>
<dbReference type="Gene3D" id="3.40.50.2300">
    <property type="match status" value="1"/>
</dbReference>
<evidence type="ECO:0000256" key="1">
    <source>
        <dbReference type="ARBA" id="ARBA00000085"/>
    </source>
</evidence>
<dbReference type="InterPro" id="IPR003594">
    <property type="entry name" value="HATPase_dom"/>
</dbReference>
<dbReference type="InterPro" id="IPR000014">
    <property type="entry name" value="PAS"/>
</dbReference>
<dbReference type="Gene3D" id="3.30.565.10">
    <property type="entry name" value="Histidine kinase-like ATPase, C-terminal domain"/>
    <property type="match status" value="1"/>
</dbReference>
<feature type="coiled-coil region" evidence="8">
    <location>
        <begin position="458"/>
        <end position="492"/>
    </location>
</feature>
<proteinExistence type="predicted"/>
<evidence type="ECO:0000259" key="9">
    <source>
        <dbReference type="PROSITE" id="PS50109"/>
    </source>
</evidence>
<dbReference type="Gene3D" id="3.30.450.20">
    <property type="entry name" value="PAS domain"/>
    <property type="match status" value="3"/>
</dbReference>